<dbReference type="AlphaFoldDB" id="A0AAV7T267"/>
<dbReference type="Proteomes" id="UP001066276">
    <property type="component" value="Chromosome 4_1"/>
</dbReference>
<proteinExistence type="predicted"/>
<sequence>MRLLCAREASRLVSGIIIKAINKTRPLMSGSLPDKALKRRRRRSRGSAPPHRGASIPRHNGPLYARGLGQTFRLIQYMFFTATFTAVRRKGYCAREHFAQNTLWRVLLRHGVQCQVVPQLRWEEEML</sequence>
<comment type="caution">
    <text evidence="2">The sequence shown here is derived from an EMBL/GenBank/DDBJ whole genome shotgun (WGS) entry which is preliminary data.</text>
</comment>
<evidence type="ECO:0000313" key="3">
    <source>
        <dbReference type="Proteomes" id="UP001066276"/>
    </source>
</evidence>
<evidence type="ECO:0000313" key="2">
    <source>
        <dbReference type="EMBL" id="KAJ1170502.1"/>
    </source>
</evidence>
<feature type="region of interest" description="Disordered" evidence="1">
    <location>
        <begin position="29"/>
        <end position="61"/>
    </location>
</feature>
<keyword evidence="3" id="KW-1185">Reference proteome</keyword>
<protein>
    <submittedName>
        <fullName evidence="2">Uncharacterized protein</fullName>
    </submittedName>
</protein>
<name>A0AAV7T267_PLEWA</name>
<accession>A0AAV7T267</accession>
<organism evidence="2 3">
    <name type="scientific">Pleurodeles waltl</name>
    <name type="common">Iberian ribbed newt</name>
    <dbReference type="NCBI Taxonomy" id="8319"/>
    <lineage>
        <taxon>Eukaryota</taxon>
        <taxon>Metazoa</taxon>
        <taxon>Chordata</taxon>
        <taxon>Craniata</taxon>
        <taxon>Vertebrata</taxon>
        <taxon>Euteleostomi</taxon>
        <taxon>Amphibia</taxon>
        <taxon>Batrachia</taxon>
        <taxon>Caudata</taxon>
        <taxon>Salamandroidea</taxon>
        <taxon>Salamandridae</taxon>
        <taxon>Pleurodelinae</taxon>
        <taxon>Pleurodeles</taxon>
    </lineage>
</organism>
<gene>
    <name evidence="2" type="ORF">NDU88_002377</name>
</gene>
<reference evidence="2" key="1">
    <citation type="journal article" date="2022" name="bioRxiv">
        <title>Sequencing and chromosome-scale assembly of the giantPleurodeles waltlgenome.</title>
        <authorList>
            <person name="Brown T."/>
            <person name="Elewa A."/>
            <person name="Iarovenko S."/>
            <person name="Subramanian E."/>
            <person name="Araus A.J."/>
            <person name="Petzold A."/>
            <person name="Susuki M."/>
            <person name="Suzuki K.-i.T."/>
            <person name="Hayashi T."/>
            <person name="Toyoda A."/>
            <person name="Oliveira C."/>
            <person name="Osipova E."/>
            <person name="Leigh N.D."/>
            <person name="Simon A."/>
            <person name="Yun M.H."/>
        </authorList>
    </citation>
    <scope>NUCLEOTIDE SEQUENCE</scope>
    <source>
        <strain evidence="2">20211129_DDA</strain>
        <tissue evidence="2">Liver</tissue>
    </source>
</reference>
<evidence type="ECO:0000256" key="1">
    <source>
        <dbReference type="SAM" id="MobiDB-lite"/>
    </source>
</evidence>
<dbReference type="EMBL" id="JANPWB010000007">
    <property type="protein sequence ID" value="KAJ1170502.1"/>
    <property type="molecule type" value="Genomic_DNA"/>
</dbReference>